<reference evidence="1" key="1">
    <citation type="submission" date="2019-08" db="EMBL/GenBank/DDBJ databases">
        <authorList>
            <person name="Kucharzyk K."/>
            <person name="Murdoch R.W."/>
            <person name="Higgins S."/>
            <person name="Loffler F."/>
        </authorList>
    </citation>
    <scope>NUCLEOTIDE SEQUENCE</scope>
</reference>
<evidence type="ECO:0000313" key="1">
    <source>
        <dbReference type="EMBL" id="MPN38101.1"/>
    </source>
</evidence>
<dbReference type="AlphaFoldDB" id="A0A645HGF8"/>
<protein>
    <recommendedName>
        <fullName evidence="2">Class II aldolase/adducin N-terminal domain-containing protein</fullName>
    </recommendedName>
</protein>
<name>A0A645HGF8_9ZZZZ</name>
<accession>A0A645HGF8</accession>
<proteinExistence type="predicted"/>
<dbReference type="EMBL" id="VSSQ01093127">
    <property type="protein sequence ID" value="MPN38101.1"/>
    <property type="molecule type" value="Genomic_DNA"/>
</dbReference>
<dbReference type="SUPFAM" id="SSF53639">
    <property type="entry name" value="AraD/HMP-PK domain-like"/>
    <property type="match status" value="1"/>
</dbReference>
<comment type="caution">
    <text evidence="1">The sequence shown here is derived from an EMBL/GenBank/DDBJ whole genome shotgun (WGS) entry which is preliminary data.</text>
</comment>
<dbReference type="InterPro" id="IPR036409">
    <property type="entry name" value="Aldolase_II/adducin_N_sf"/>
</dbReference>
<dbReference type="Gene3D" id="3.40.225.10">
    <property type="entry name" value="Class II aldolase/adducin N-terminal domain"/>
    <property type="match status" value="1"/>
</dbReference>
<evidence type="ECO:0008006" key="2">
    <source>
        <dbReference type="Google" id="ProtNLM"/>
    </source>
</evidence>
<sequence>MQNHGLVVAGASCRRAADNTDIIELTAEKLLECHALGIEPVLLPPEAQEELAELGKLLV</sequence>
<gene>
    <name evidence="1" type="ORF">SDC9_185625</name>
</gene>
<organism evidence="1">
    <name type="scientific">bioreactor metagenome</name>
    <dbReference type="NCBI Taxonomy" id="1076179"/>
    <lineage>
        <taxon>unclassified sequences</taxon>
        <taxon>metagenomes</taxon>
        <taxon>ecological metagenomes</taxon>
    </lineage>
</organism>